<organism evidence="17 18">
    <name type="scientific">Ajellomyces capsulatus</name>
    <name type="common">Darling's disease fungus</name>
    <name type="synonym">Histoplasma capsulatum</name>
    <dbReference type="NCBI Taxonomy" id="5037"/>
    <lineage>
        <taxon>Eukaryota</taxon>
        <taxon>Fungi</taxon>
        <taxon>Dikarya</taxon>
        <taxon>Ascomycota</taxon>
        <taxon>Pezizomycotina</taxon>
        <taxon>Eurotiomycetes</taxon>
        <taxon>Eurotiomycetidae</taxon>
        <taxon>Onygenales</taxon>
        <taxon>Ajellomycetaceae</taxon>
        <taxon>Histoplasma</taxon>
    </lineage>
</organism>
<gene>
    <name evidence="17" type="ORF">I7I51_02701</name>
</gene>
<dbReference type="Gene3D" id="3.40.47.10">
    <property type="match status" value="1"/>
</dbReference>
<dbReference type="OrthoDB" id="5404651at2759"/>
<comment type="pathway">
    <text evidence="12">Metabolic intermediate biosynthesis; (R)-mevalonate biosynthesis; (R)-mevalonate from acetyl-CoA: step 1/3.</text>
</comment>
<dbReference type="SUPFAM" id="SSF53901">
    <property type="entry name" value="Thiolase-like"/>
    <property type="match status" value="2"/>
</dbReference>
<dbReference type="PIRSF" id="PIRSF000429">
    <property type="entry name" value="Ac-CoA_Ac_transf"/>
    <property type="match status" value="1"/>
</dbReference>
<keyword evidence="6 14" id="KW-0808">Transferase</keyword>
<evidence type="ECO:0000256" key="8">
    <source>
        <dbReference type="ARBA" id="ARBA00022946"/>
    </source>
</evidence>
<reference evidence="17" key="1">
    <citation type="submission" date="2021-01" db="EMBL/GenBank/DDBJ databases">
        <title>Chromosome-level genome assembly of a human fungal pathogen reveals clustering of transcriptionally co-regulated genes.</title>
        <authorList>
            <person name="Voorhies M."/>
            <person name="Cohen S."/>
            <person name="Shea T.P."/>
            <person name="Petrus S."/>
            <person name="Munoz J.F."/>
            <person name="Poplawski S."/>
            <person name="Goldman W.E."/>
            <person name="Michael T."/>
            <person name="Cuomo C.A."/>
            <person name="Sil A."/>
            <person name="Beyhan S."/>
        </authorList>
    </citation>
    <scope>NUCLEOTIDE SEQUENCE</scope>
    <source>
        <strain evidence="17">WU24</strain>
    </source>
</reference>
<evidence type="ECO:0000256" key="13">
    <source>
        <dbReference type="PIRSR" id="PIRSR000429-1"/>
    </source>
</evidence>
<dbReference type="FunFam" id="3.40.47.10:FF:000007">
    <property type="entry name" value="acetyl-CoA acetyltransferase, mitochondrial"/>
    <property type="match status" value="1"/>
</dbReference>
<evidence type="ECO:0000256" key="7">
    <source>
        <dbReference type="ARBA" id="ARBA00022723"/>
    </source>
</evidence>
<dbReference type="InterPro" id="IPR002155">
    <property type="entry name" value="Thiolase"/>
</dbReference>
<evidence type="ECO:0000313" key="17">
    <source>
        <dbReference type="EMBL" id="QSS66514.1"/>
    </source>
</evidence>
<dbReference type="NCBIfam" id="TIGR01930">
    <property type="entry name" value="AcCoA-C-Actrans"/>
    <property type="match status" value="1"/>
</dbReference>
<dbReference type="InterPro" id="IPR020617">
    <property type="entry name" value="Thiolase_C"/>
</dbReference>
<keyword evidence="10" id="KW-0496">Mitochondrion</keyword>
<dbReference type="PANTHER" id="PTHR18919:SF156">
    <property type="entry name" value="ACETYL-COA ACETYLTRANSFERASE, MITOCHONDRIAL"/>
    <property type="match status" value="1"/>
</dbReference>
<dbReference type="EC" id="2.3.1.9" evidence="5"/>
<protein>
    <recommendedName>
        <fullName evidence="5">acetyl-CoA C-acetyltransferase</fullName>
        <ecNumber evidence="5">2.3.1.9</ecNumber>
    </recommendedName>
</protein>
<dbReference type="GO" id="GO:0005739">
    <property type="term" value="C:mitochondrion"/>
    <property type="evidence" value="ECO:0007669"/>
    <property type="project" value="UniProtKB-SubCell"/>
</dbReference>
<feature type="domain" description="Thiolase N-terminal" evidence="15">
    <location>
        <begin position="45"/>
        <end position="302"/>
    </location>
</feature>
<comment type="subunit">
    <text evidence="4">Homotetramer.</text>
</comment>
<evidence type="ECO:0000259" key="16">
    <source>
        <dbReference type="Pfam" id="PF02803"/>
    </source>
</evidence>
<name>A0A8A1MP46_AJECA</name>
<sequence length="437" mass="46598">MQCSLKTASRFSSNASMVRSSQRLGQVQRHFSSSSFCQKQIQEAYILGAARTPTAKFNGSFVTVPAPELGAVAIKSAIEKSGVPPEKFTDVYMGNVLQASIGQSPARQASIFSGLAPTVEAITINKVCASGLKAVVFAAQNIQLGLAEAQIAGGMENMSRVPYYLPRASQQGPFGNMKLEDGLIKDGLWDVYNQFHMGVCAENTAKKYQISREQQDEYAVRSYKRAQKAWAEKKFDDEIAPVTVKGKKGDTLVTIDEGFEDLREEKMKSLKPAFVRDGTGTVTAGNASTFNDGASALVITNKQIAQRYGAASRVLARIVSSADAAMDPIDFPVAPAKAVPIALERAGLTKDQISIWEFNEAFAAVIKANEKILGLENACVNPLGGAISLGHALGSSGSRILTTLLHQLQPGQYGLAAICNGGGAATAVVVQRVEKVE</sequence>
<feature type="active site" description="Acyl-thioester intermediate" evidence="13">
    <location>
        <position position="128"/>
    </location>
</feature>
<evidence type="ECO:0000256" key="4">
    <source>
        <dbReference type="ARBA" id="ARBA00011881"/>
    </source>
</evidence>
<dbReference type="PROSITE" id="PS00098">
    <property type="entry name" value="THIOLASE_1"/>
    <property type="match status" value="1"/>
</dbReference>
<evidence type="ECO:0000256" key="11">
    <source>
        <dbReference type="ARBA" id="ARBA00023315"/>
    </source>
</evidence>
<dbReference type="EMBL" id="CP069116">
    <property type="protein sequence ID" value="QSS66514.1"/>
    <property type="molecule type" value="Genomic_DNA"/>
</dbReference>
<keyword evidence="9" id="KW-0630">Potassium</keyword>
<accession>A0A8A1MP46</accession>
<comment type="subcellular location">
    <subcellularLocation>
        <location evidence="2">Mitochondrion</location>
    </subcellularLocation>
</comment>
<evidence type="ECO:0000256" key="5">
    <source>
        <dbReference type="ARBA" id="ARBA00012705"/>
    </source>
</evidence>
<dbReference type="Proteomes" id="UP000663671">
    <property type="component" value="Chromosome 6"/>
</dbReference>
<keyword evidence="7" id="KW-0479">Metal-binding</keyword>
<dbReference type="InterPro" id="IPR016039">
    <property type="entry name" value="Thiolase-like"/>
</dbReference>
<dbReference type="InterPro" id="IPR020616">
    <property type="entry name" value="Thiolase_N"/>
</dbReference>
<dbReference type="GO" id="GO:0006635">
    <property type="term" value="P:fatty acid beta-oxidation"/>
    <property type="evidence" value="ECO:0007669"/>
    <property type="project" value="TreeGrafter"/>
</dbReference>
<comment type="cofactor">
    <cofactor evidence="1">
        <name>K(+)</name>
        <dbReference type="ChEBI" id="CHEBI:29103"/>
    </cofactor>
</comment>
<evidence type="ECO:0000256" key="14">
    <source>
        <dbReference type="RuleBase" id="RU003557"/>
    </source>
</evidence>
<evidence type="ECO:0000256" key="12">
    <source>
        <dbReference type="ARBA" id="ARBA00037924"/>
    </source>
</evidence>
<comment type="similarity">
    <text evidence="3 14">Belongs to the thiolase-like superfamily. Thiolase family.</text>
</comment>
<dbReference type="InterPro" id="IPR020610">
    <property type="entry name" value="Thiolase_AS"/>
</dbReference>
<dbReference type="GO" id="GO:0003985">
    <property type="term" value="F:acetyl-CoA C-acetyltransferase activity"/>
    <property type="evidence" value="ECO:0007669"/>
    <property type="project" value="UniProtKB-EC"/>
</dbReference>
<dbReference type="GO" id="GO:0046872">
    <property type="term" value="F:metal ion binding"/>
    <property type="evidence" value="ECO:0007669"/>
    <property type="project" value="UniProtKB-KW"/>
</dbReference>
<dbReference type="AlphaFoldDB" id="A0A8A1MP46"/>
<evidence type="ECO:0000259" key="15">
    <source>
        <dbReference type="Pfam" id="PF00108"/>
    </source>
</evidence>
<keyword evidence="11 14" id="KW-0012">Acyltransferase</keyword>
<evidence type="ECO:0000256" key="2">
    <source>
        <dbReference type="ARBA" id="ARBA00004173"/>
    </source>
</evidence>
<evidence type="ECO:0000313" key="18">
    <source>
        <dbReference type="Proteomes" id="UP000663671"/>
    </source>
</evidence>
<evidence type="ECO:0000256" key="9">
    <source>
        <dbReference type="ARBA" id="ARBA00022958"/>
    </source>
</evidence>
<evidence type="ECO:0000256" key="1">
    <source>
        <dbReference type="ARBA" id="ARBA00001958"/>
    </source>
</evidence>
<proteinExistence type="inferred from homology"/>
<feature type="domain" description="Thiolase C-terminal" evidence="16">
    <location>
        <begin position="313"/>
        <end position="432"/>
    </location>
</feature>
<dbReference type="PROSITE" id="PS00099">
    <property type="entry name" value="THIOLASE_3"/>
    <property type="match status" value="1"/>
</dbReference>
<evidence type="ECO:0000256" key="3">
    <source>
        <dbReference type="ARBA" id="ARBA00010982"/>
    </source>
</evidence>
<dbReference type="CDD" id="cd00751">
    <property type="entry name" value="thiolase"/>
    <property type="match status" value="1"/>
</dbReference>
<feature type="active site" description="Proton acceptor" evidence="13">
    <location>
        <position position="419"/>
    </location>
</feature>
<keyword evidence="8" id="KW-0809">Transit peptide</keyword>
<feature type="active site" description="Proton acceptor" evidence="13">
    <location>
        <position position="391"/>
    </location>
</feature>
<dbReference type="Pfam" id="PF02803">
    <property type="entry name" value="Thiolase_C"/>
    <property type="match status" value="1"/>
</dbReference>
<dbReference type="Pfam" id="PF00108">
    <property type="entry name" value="Thiolase_N"/>
    <property type="match status" value="1"/>
</dbReference>
<evidence type="ECO:0000256" key="10">
    <source>
        <dbReference type="ARBA" id="ARBA00023128"/>
    </source>
</evidence>
<dbReference type="VEuPathDB" id="FungiDB:I7I51_02701"/>
<dbReference type="InterPro" id="IPR020615">
    <property type="entry name" value="Thiolase_acyl_enz_int_AS"/>
</dbReference>
<dbReference type="PANTHER" id="PTHR18919">
    <property type="entry name" value="ACETYL-COA C-ACYLTRANSFERASE"/>
    <property type="match status" value="1"/>
</dbReference>
<evidence type="ECO:0000256" key="6">
    <source>
        <dbReference type="ARBA" id="ARBA00022679"/>
    </source>
</evidence>